<proteinExistence type="inferred from homology"/>
<evidence type="ECO:0000256" key="5">
    <source>
        <dbReference type="ARBA" id="ARBA00022989"/>
    </source>
</evidence>
<dbReference type="OrthoDB" id="147639at2"/>
<dbReference type="InterPro" id="IPR000515">
    <property type="entry name" value="MetI-like"/>
</dbReference>
<dbReference type="PANTHER" id="PTHR43376">
    <property type="entry name" value="OLIGOPEPTIDE TRANSPORT SYSTEM PERMEASE PROTEIN"/>
    <property type="match status" value="1"/>
</dbReference>
<evidence type="ECO:0000256" key="3">
    <source>
        <dbReference type="ARBA" id="ARBA00022475"/>
    </source>
</evidence>
<keyword evidence="6 7" id="KW-0472">Membrane</keyword>
<evidence type="ECO:0000259" key="8">
    <source>
        <dbReference type="PROSITE" id="PS50928"/>
    </source>
</evidence>
<dbReference type="GO" id="GO:0005886">
    <property type="term" value="C:plasma membrane"/>
    <property type="evidence" value="ECO:0007669"/>
    <property type="project" value="UniProtKB-SubCell"/>
</dbReference>
<comment type="subcellular location">
    <subcellularLocation>
        <location evidence="1 7">Cell membrane</location>
        <topology evidence="1 7">Multi-pass membrane protein</topology>
    </subcellularLocation>
</comment>
<dbReference type="InterPro" id="IPR045621">
    <property type="entry name" value="BPD_transp_1_N"/>
</dbReference>
<organism evidence="9 11">
    <name type="scientific">Mycobacteroides immunogenum</name>
    <dbReference type="NCBI Taxonomy" id="83262"/>
    <lineage>
        <taxon>Bacteria</taxon>
        <taxon>Bacillati</taxon>
        <taxon>Actinomycetota</taxon>
        <taxon>Actinomycetes</taxon>
        <taxon>Mycobacteriales</taxon>
        <taxon>Mycobacteriaceae</taxon>
        <taxon>Mycobacteroides</taxon>
    </lineage>
</organism>
<dbReference type="SUPFAM" id="SSF161098">
    <property type="entry name" value="MetI-like"/>
    <property type="match status" value="1"/>
</dbReference>
<keyword evidence="3" id="KW-1003">Cell membrane</keyword>
<dbReference type="PROSITE" id="PS50928">
    <property type="entry name" value="ABC_TM1"/>
    <property type="match status" value="1"/>
</dbReference>
<reference evidence="11 12" key="1">
    <citation type="submission" date="2015-09" db="EMBL/GenBank/DDBJ databases">
        <title>Genome Sequences of Mycobacterium immunogenum Isolates, Recuperated from a Chloraminated Drinking Water Distribution System Simulator Subjected to Episodes of Nitrification.</title>
        <authorList>
            <person name="Gomez-Alvarez V."/>
            <person name="Revetta R.P."/>
        </authorList>
    </citation>
    <scope>NUCLEOTIDE SEQUENCE [LARGE SCALE GENOMIC DNA]</scope>
    <source>
        <strain evidence="9 11">H008</strain>
        <strain evidence="10 12">H076</strain>
    </source>
</reference>
<evidence type="ECO:0000256" key="2">
    <source>
        <dbReference type="ARBA" id="ARBA00022448"/>
    </source>
</evidence>
<evidence type="ECO:0000256" key="4">
    <source>
        <dbReference type="ARBA" id="ARBA00022692"/>
    </source>
</evidence>
<evidence type="ECO:0000313" key="10">
    <source>
        <dbReference type="EMBL" id="KPG30832.1"/>
    </source>
</evidence>
<evidence type="ECO:0000313" key="12">
    <source>
        <dbReference type="Proteomes" id="UP000037962"/>
    </source>
</evidence>
<dbReference type="AlphaFoldDB" id="A0A7V8LMZ1"/>
<comment type="similarity">
    <text evidence="7">Belongs to the binding-protein-dependent transport system permease family.</text>
</comment>
<dbReference type="Pfam" id="PF00528">
    <property type="entry name" value="BPD_transp_1"/>
    <property type="match status" value="1"/>
</dbReference>
<dbReference type="GO" id="GO:0055085">
    <property type="term" value="P:transmembrane transport"/>
    <property type="evidence" value="ECO:0007669"/>
    <property type="project" value="InterPro"/>
</dbReference>
<dbReference type="InterPro" id="IPR035906">
    <property type="entry name" value="MetI-like_sf"/>
</dbReference>
<dbReference type="PANTHER" id="PTHR43376:SF1">
    <property type="entry name" value="OLIGOPEPTIDE TRANSPORT SYSTEM PERMEASE PROTEIN"/>
    <property type="match status" value="1"/>
</dbReference>
<evidence type="ECO:0000256" key="7">
    <source>
        <dbReference type="RuleBase" id="RU363032"/>
    </source>
</evidence>
<protein>
    <submittedName>
        <fullName evidence="9">ABC transporter permease</fullName>
    </submittedName>
</protein>
<feature type="transmembrane region" description="Helical" evidence="7">
    <location>
        <begin position="253"/>
        <end position="279"/>
    </location>
</feature>
<feature type="transmembrane region" description="Helical" evidence="7">
    <location>
        <begin position="153"/>
        <end position="176"/>
    </location>
</feature>
<keyword evidence="5 7" id="KW-1133">Transmembrane helix</keyword>
<accession>A0A7V8LMZ1</accession>
<sequence length="331" mass="36591">MGVWRRFSWPFVRRNLLGSVATLLFILVVNFFLFRVINPHPERTLGRGRAATAEQLAEISHRLGLDQPLHVQFITYLKNVFTGDLGVSFKYNQPVSDLIFERLGPTLALVGTSTVLSVMIGLWIGSRAAWRRGGRFDRSTSIITVVVYSMPEWWLGLLLFMVFAAGIGPITGIFPIGGLHSQGLDWWSFNGLVDSIWHLVLPVTTLTLAYVAEYSIIMRSSMLDVMGQDYLQTARAKGLTEDQVLRRHAIPNAMLPVTTLVSLDLAFAVGGAITVETVFSIPGLGLLTTEALRIPDIPLLQGSFLVFSAAVVLANLVANFLYAFQDPRVKS</sequence>
<dbReference type="Proteomes" id="UP000037962">
    <property type="component" value="Unassembled WGS sequence"/>
</dbReference>
<dbReference type="Pfam" id="PF19300">
    <property type="entry name" value="BPD_transp_1_N"/>
    <property type="match status" value="1"/>
</dbReference>
<feature type="transmembrane region" description="Helical" evidence="7">
    <location>
        <begin position="299"/>
        <end position="324"/>
    </location>
</feature>
<gene>
    <name evidence="9" type="ORF">AN908_17825</name>
    <name evidence="10" type="ORF">AN912_18880</name>
</gene>
<name>A0A7V8LMZ1_9MYCO</name>
<evidence type="ECO:0000256" key="1">
    <source>
        <dbReference type="ARBA" id="ARBA00004651"/>
    </source>
</evidence>
<feature type="domain" description="ABC transmembrane type-1" evidence="8">
    <location>
        <begin position="103"/>
        <end position="322"/>
    </location>
</feature>
<dbReference type="Gene3D" id="1.10.3720.10">
    <property type="entry name" value="MetI-like"/>
    <property type="match status" value="1"/>
</dbReference>
<dbReference type="Proteomes" id="UP000037843">
    <property type="component" value="Unassembled WGS sequence"/>
</dbReference>
<dbReference type="CDD" id="cd06261">
    <property type="entry name" value="TM_PBP2"/>
    <property type="match status" value="1"/>
</dbReference>
<keyword evidence="4 7" id="KW-0812">Transmembrane</keyword>
<feature type="transmembrane region" description="Helical" evidence="7">
    <location>
        <begin position="196"/>
        <end position="217"/>
    </location>
</feature>
<keyword evidence="12" id="KW-1185">Reference proteome</keyword>
<feature type="transmembrane region" description="Helical" evidence="7">
    <location>
        <begin position="106"/>
        <end position="125"/>
    </location>
</feature>
<evidence type="ECO:0000313" key="9">
    <source>
        <dbReference type="EMBL" id="KPG08427.1"/>
    </source>
</evidence>
<dbReference type="EMBL" id="LJFO01000010">
    <property type="protein sequence ID" value="KPG08427.1"/>
    <property type="molecule type" value="Genomic_DNA"/>
</dbReference>
<comment type="caution">
    <text evidence="9">The sequence shown here is derived from an EMBL/GenBank/DDBJ whole genome shotgun (WGS) entry which is preliminary data.</text>
</comment>
<keyword evidence="2 7" id="KW-0813">Transport</keyword>
<dbReference type="EMBL" id="LJFS01000025">
    <property type="protein sequence ID" value="KPG30832.1"/>
    <property type="molecule type" value="Genomic_DNA"/>
</dbReference>
<evidence type="ECO:0000313" key="11">
    <source>
        <dbReference type="Proteomes" id="UP000037843"/>
    </source>
</evidence>
<feature type="transmembrane region" description="Helical" evidence="7">
    <location>
        <begin position="16"/>
        <end position="37"/>
    </location>
</feature>
<evidence type="ECO:0000256" key="6">
    <source>
        <dbReference type="ARBA" id="ARBA00023136"/>
    </source>
</evidence>